<dbReference type="OrthoDB" id="9795636at2"/>
<dbReference type="PANTHER" id="PTHR23418:SF0">
    <property type="entry name" value="ACIREDUCTONE DIOXYGENASE"/>
    <property type="match status" value="1"/>
</dbReference>
<evidence type="ECO:0000256" key="1">
    <source>
        <dbReference type="ARBA" id="ARBA00000428"/>
    </source>
</evidence>
<comment type="cofactor">
    <cofactor evidence="9">
        <name>Fe(2+)</name>
        <dbReference type="ChEBI" id="CHEBI:29033"/>
    </cofactor>
    <text evidence="9">Binds 1 Fe(2+) cation per monomer.</text>
</comment>
<dbReference type="HAMAP" id="MF_01682">
    <property type="entry name" value="Salvage_MtnD"/>
    <property type="match status" value="1"/>
</dbReference>
<dbReference type="GO" id="GO:0016151">
    <property type="term" value="F:nickel cation binding"/>
    <property type="evidence" value="ECO:0007669"/>
    <property type="project" value="UniProtKB-UniRule"/>
</dbReference>
<comment type="similarity">
    <text evidence="9">Belongs to the acireductone dioxygenase (ARD) family.</text>
</comment>
<evidence type="ECO:0000256" key="2">
    <source>
        <dbReference type="ARBA" id="ARBA00022596"/>
    </source>
</evidence>
<dbReference type="InterPro" id="IPR014710">
    <property type="entry name" value="RmlC-like_jellyroll"/>
</dbReference>
<proteinExistence type="inferred from homology"/>
<feature type="binding site" evidence="9">
    <location>
        <position position="141"/>
    </location>
    <ligand>
        <name>Ni(2+)</name>
        <dbReference type="ChEBI" id="CHEBI:49786"/>
    </ligand>
</feature>
<dbReference type="EC" id="1.13.11.54" evidence="9"/>
<evidence type="ECO:0000256" key="8">
    <source>
        <dbReference type="ARBA" id="ARBA00023167"/>
    </source>
</evidence>
<evidence type="ECO:0000313" key="10">
    <source>
        <dbReference type="EMBL" id="OHU93122.1"/>
    </source>
</evidence>
<dbReference type="GO" id="GO:0019284">
    <property type="term" value="P:L-methionine salvage from S-adenosylmethionine"/>
    <property type="evidence" value="ECO:0007669"/>
    <property type="project" value="InterPro"/>
</dbReference>
<dbReference type="AlphaFoldDB" id="A0A1S1MWF6"/>
<feature type="binding site" evidence="9">
    <location>
        <position position="99"/>
    </location>
    <ligand>
        <name>Ni(2+)</name>
        <dbReference type="ChEBI" id="CHEBI:49786"/>
    </ligand>
</feature>
<dbReference type="InterPro" id="IPR023956">
    <property type="entry name" value="ARD_bac"/>
</dbReference>
<dbReference type="STRING" id="1859457.BET10_02125"/>
<keyword evidence="2 9" id="KW-0533">Nickel</keyword>
<feature type="binding site" evidence="9">
    <location>
        <position position="103"/>
    </location>
    <ligand>
        <name>Ni(2+)</name>
        <dbReference type="ChEBI" id="CHEBI:49786"/>
    </ligand>
</feature>
<feature type="site" description="May play a role in metal incorporation in vivo" evidence="9">
    <location>
        <position position="96"/>
    </location>
</feature>
<accession>A0A1S1MWF6</accession>
<keyword evidence="6 9" id="KW-0560">Oxidoreductase</keyword>
<dbReference type="InterPro" id="IPR004313">
    <property type="entry name" value="ARD"/>
</dbReference>
<comment type="pathway">
    <text evidence="9">Amino-acid biosynthesis; L-methionine biosynthesis via salvage pathway; L-methionine from S-methyl-5-thio-alpha-D-ribose 1-phosphate: step 5/6.</text>
</comment>
<evidence type="ECO:0000256" key="3">
    <source>
        <dbReference type="ARBA" id="ARBA00022605"/>
    </source>
</evidence>
<feature type="binding site" evidence="9">
    <location>
        <position position="97"/>
    </location>
    <ligand>
        <name>Fe(2+)</name>
        <dbReference type="ChEBI" id="CHEBI:29033"/>
    </ligand>
</feature>
<protein>
    <recommendedName>
        <fullName evidence="9">Acireductone dioxygenase</fullName>
    </recommendedName>
    <alternativeName>
        <fullName evidence="9">1,2-dihydroxy-3-keto-5-methylthiopentene dioxygenase</fullName>
        <shortName evidence="9">DHK-MTPene dioxygenase</shortName>
    </alternativeName>
    <alternativeName>
        <fullName evidence="9">Acireductone dioxygenase (Fe(2+)-requiring)</fullName>
        <shortName evidence="9">ARD'</shortName>
        <shortName evidence="9">Fe-ARD</shortName>
        <ecNumber evidence="9">1.13.11.54</ecNumber>
    </alternativeName>
    <alternativeName>
        <fullName evidence="9">Acireductone dioxygenase (Ni(2+)-requiring)</fullName>
        <shortName evidence="9">ARD</shortName>
        <shortName evidence="9">Ni-ARD</shortName>
        <ecNumber evidence="9">1.13.11.53</ecNumber>
    </alternativeName>
</protein>
<comment type="catalytic activity">
    <reaction evidence="9">
        <text>1,2-dihydroxy-5-(methylsulfanyl)pent-1-en-3-one + O2 = 3-(methylsulfanyl)propanoate + CO + formate + 2 H(+)</text>
        <dbReference type="Rhea" id="RHEA:14161"/>
        <dbReference type="ChEBI" id="CHEBI:15378"/>
        <dbReference type="ChEBI" id="CHEBI:15379"/>
        <dbReference type="ChEBI" id="CHEBI:15740"/>
        <dbReference type="ChEBI" id="CHEBI:17245"/>
        <dbReference type="ChEBI" id="CHEBI:49016"/>
        <dbReference type="ChEBI" id="CHEBI:49252"/>
        <dbReference type="EC" id="1.13.11.53"/>
    </reaction>
</comment>
<dbReference type="GO" id="GO:0019509">
    <property type="term" value="P:L-methionine salvage from methylthioadenosine"/>
    <property type="evidence" value="ECO:0007669"/>
    <property type="project" value="UniProtKB-UniRule"/>
</dbReference>
<dbReference type="UniPathway" id="UPA00904">
    <property type="reaction ID" value="UER00878"/>
</dbReference>
<organism evidence="10 11">
    <name type="scientific">Pseudoalteromonas amylolytica</name>
    <dbReference type="NCBI Taxonomy" id="1859457"/>
    <lineage>
        <taxon>Bacteria</taxon>
        <taxon>Pseudomonadati</taxon>
        <taxon>Pseudomonadota</taxon>
        <taxon>Gammaproteobacteria</taxon>
        <taxon>Alteromonadales</taxon>
        <taxon>Pseudoalteromonadaceae</taxon>
        <taxon>Pseudoalteromonas</taxon>
    </lineage>
</organism>
<evidence type="ECO:0000256" key="6">
    <source>
        <dbReference type="ARBA" id="ARBA00023002"/>
    </source>
</evidence>
<feature type="binding site" evidence="9">
    <location>
        <position position="141"/>
    </location>
    <ligand>
        <name>Fe(2+)</name>
        <dbReference type="ChEBI" id="CHEBI:29033"/>
    </ligand>
</feature>
<feature type="binding site" evidence="9">
    <location>
        <position position="97"/>
    </location>
    <ligand>
        <name>Ni(2+)</name>
        <dbReference type="ChEBI" id="CHEBI:49786"/>
    </ligand>
</feature>
<dbReference type="InterPro" id="IPR011051">
    <property type="entry name" value="RmlC_Cupin_sf"/>
</dbReference>
<feature type="site" description="May play a role in transmitting local conformational changes" evidence="9">
    <location>
        <position position="102"/>
    </location>
</feature>
<gene>
    <name evidence="9" type="primary">mtnD</name>
    <name evidence="10" type="ORF">BET10_02125</name>
</gene>
<dbReference type="RefSeq" id="WP_070982827.1">
    <property type="nucleotide sequence ID" value="NZ_MKJU01000004.1"/>
</dbReference>
<dbReference type="GO" id="GO:0010309">
    <property type="term" value="F:acireductone dioxygenase [iron(II)-requiring] activity"/>
    <property type="evidence" value="ECO:0007669"/>
    <property type="project" value="UniProtKB-UniRule"/>
</dbReference>
<dbReference type="PANTHER" id="PTHR23418">
    <property type="entry name" value="ACIREDUCTONE DIOXYGENASE"/>
    <property type="match status" value="1"/>
</dbReference>
<dbReference type="EMBL" id="MKJU01000004">
    <property type="protein sequence ID" value="OHU93122.1"/>
    <property type="molecule type" value="Genomic_DNA"/>
</dbReference>
<comment type="cofactor">
    <cofactor evidence="9">
        <name>Ni(2+)</name>
        <dbReference type="ChEBI" id="CHEBI:49786"/>
    </cofactor>
    <text evidence="9">Binds 1 nickel ion per monomer.</text>
</comment>
<dbReference type="EC" id="1.13.11.53" evidence="9"/>
<dbReference type="GO" id="GO:0010308">
    <property type="term" value="F:acireductone dioxygenase (Ni2+-requiring) activity"/>
    <property type="evidence" value="ECO:0007669"/>
    <property type="project" value="UniProtKB-UniRule"/>
</dbReference>
<name>A0A1S1MWF6_9GAMM</name>
<dbReference type="Gene3D" id="2.60.120.10">
    <property type="entry name" value="Jelly Rolls"/>
    <property type="match status" value="1"/>
</dbReference>
<keyword evidence="8 9" id="KW-0486">Methionine biosynthesis</keyword>
<dbReference type="Proteomes" id="UP000179786">
    <property type="component" value="Unassembled WGS sequence"/>
</dbReference>
<evidence type="ECO:0000256" key="9">
    <source>
        <dbReference type="HAMAP-Rule" id="MF_01682"/>
    </source>
</evidence>
<dbReference type="SUPFAM" id="SSF51182">
    <property type="entry name" value="RmlC-like cupins"/>
    <property type="match status" value="1"/>
</dbReference>
<comment type="caution">
    <text evidence="10">The sequence shown here is derived from an EMBL/GenBank/DDBJ whole genome shotgun (WGS) entry which is preliminary data.</text>
</comment>
<keyword evidence="4 9" id="KW-0479">Metal-binding</keyword>
<evidence type="ECO:0000256" key="5">
    <source>
        <dbReference type="ARBA" id="ARBA00022964"/>
    </source>
</evidence>
<evidence type="ECO:0000313" key="11">
    <source>
        <dbReference type="Proteomes" id="UP000179786"/>
    </source>
</evidence>
<evidence type="ECO:0000256" key="7">
    <source>
        <dbReference type="ARBA" id="ARBA00023004"/>
    </source>
</evidence>
<feature type="binding site" evidence="9">
    <location>
        <position position="99"/>
    </location>
    <ligand>
        <name>Fe(2+)</name>
        <dbReference type="ChEBI" id="CHEBI:29033"/>
    </ligand>
</feature>
<dbReference type="GO" id="GO:0005506">
    <property type="term" value="F:iron ion binding"/>
    <property type="evidence" value="ECO:0007669"/>
    <property type="project" value="UniProtKB-UniRule"/>
</dbReference>
<reference evidence="10 11" key="1">
    <citation type="submission" date="2016-09" db="EMBL/GenBank/DDBJ databases">
        <title>Pseudoalteromonas amylolytica sp. nov., isolated from the surface seawater.</title>
        <authorList>
            <person name="Wu Y.-H."/>
            <person name="Cheng H."/>
            <person name="Jin X.-B."/>
            <person name="Wang C.-S."/>
            <person name="Xu X.-W."/>
        </authorList>
    </citation>
    <scope>NUCLEOTIDE SEQUENCE [LARGE SCALE GENOMIC DNA]</scope>
    <source>
        <strain evidence="10 11">JW1</strain>
    </source>
</reference>
<comment type="catalytic activity">
    <reaction evidence="1 9">
        <text>1,2-dihydroxy-5-(methylsulfanyl)pent-1-en-3-one + O2 = 4-methylsulfanyl-2-oxobutanoate + formate + 2 H(+)</text>
        <dbReference type="Rhea" id="RHEA:24504"/>
        <dbReference type="ChEBI" id="CHEBI:15378"/>
        <dbReference type="ChEBI" id="CHEBI:15379"/>
        <dbReference type="ChEBI" id="CHEBI:15740"/>
        <dbReference type="ChEBI" id="CHEBI:16723"/>
        <dbReference type="ChEBI" id="CHEBI:49252"/>
        <dbReference type="EC" id="1.13.11.54"/>
    </reaction>
</comment>
<keyword evidence="5 9" id="KW-0223">Dioxygenase</keyword>
<comment type="function">
    <text evidence="9">Catalyzes 2 different reactions between oxygene and the acireductone 1,2-dihydroxy-3-keto-5-methylthiopentene (DHK-MTPene) depending upon the metal bound in the active site. Fe-containing acireductone dioxygenase (Fe-ARD) produces formate and 2-keto-4-methylthiobutyrate (KMTB), the alpha-ketoacid precursor of methionine in the methionine recycle pathway. Ni-containing acireductone dioxygenase (Ni-ARD) produces methylthiopropionate, carbon monoxide and formate, and does not lie on the methionine recycle pathway.</text>
</comment>
<keyword evidence="3 9" id="KW-0028">Amino-acid biosynthesis</keyword>
<dbReference type="CDD" id="cd02232">
    <property type="entry name" value="cupin_ARD"/>
    <property type="match status" value="1"/>
</dbReference>
<feature type="site" description="Important to generate the dianion" evidence="9">
    <location>
        <position position="105"/>
    </location>
</feature>
<keyword evidence="7 9" id="KW-0408">Iron</keyword>
<evidence type="ECO:0000256" key="4">
    <source>
        <dbReference type="ARBA" id="ARBA00022723"/>
    </source>
</evidence>
<feature type="binding site" evidence="9">
    <location>
        <position position="103"/>
    </location>
    <ligand>
        <name>Fe(2+)</name>
        <dbReference type="ChEBI" id="CHEBI:29033"/>
    </ligand>
</feature>
<dbReference type="Pfam" id="PF03079">
    <property type="entry name" value="ARD"/>
    <property type="match status" value="1"/>
</dbReference>
<keyword evidence="11" id="KW-1185">Reference proteome</keyword>
<sequence>MSHLKVFLDKQPDTAQLSTADATLIQQHLEAVGVSFEQWQASQAIVDDMSEADIKQAYQQDITRVQAGGGYQTVDVISLAKGNPNAAQLREKFLFEHTHSEDEVRFFVKGQGLFCLHIADKVYQVLCQQGDLISVPANTAHWFDMGSDPEFTAIRFFNNEAGWIAQSTESNIAKHFPTLD</sequence>
<comment type="subunit">
    <text evidence="9">Monomer.</text>
</comment>